<evidence type="ECO:0000256" key="3">
    <source>
        <dbReference type="ARBA" id="ARBA00022475"/>
    </source>
</evidence>
<dbReference type="AlphaFoldDB" id="A0A347ZQL6"/>
<dbReference type="PANTHER" id="PTHR32502">
    <property type="entry name" value="N-ACETYLGALACTOSAMINE PERMEASE II COMPONENT-RELATED"/>
    <property type="match status" value="1"/>
</dbReference>
<evidence type="ECO:0000256" key="4">
    <source>
        <dbReference type="ARBA" id="ARBA00022597"/>
    </source>
</evidence>
<dbReference type="OrthoDB" id="9815089at2"/>
<dbReference type="PROSITE" id="PS51106">
    <property type="entry name" value="PTS_EIIC_TYPE_4"/>
    <property type="match status" value="1"/>
</dbReference>
<evidence type="ECO:0000256" key="7">
    <source>
        <dbReference type="ARBA" id="ARBA00022989"/>
    </source>
</evidence>
<comment type="subcellular location">
    <subcellularLocation>
        <location evidence="1">Cell membrane</location>
        <topology evidence="1">Multi-pass membrane protein</topology>
    </subcellularLocation>
</comment>
<keyword evidence="8 9" id="KW-0472">Membrane</keyword>
<sequence length="248" mass="26266">MSNILSALLLALWAYLCMTDMLGTSFFMGFRPLIAAFGAGLIVGDVQTGLMIGGTLELMALGVYNYGGASIPDFTVGAILGTFFGKGGNYEVGIALAIPAALLLTQMDVIAGMINNVFVHKADKFAEAGDVKGFDRMMYLFSHVPYGLSRGLPVFAAVALGEPAVKLVGTFFDTYPWISNGINTAGGILPALGFAMLLKIMPVGKFPAFLILGFVLYAFMNVPLVGLALSAVAVSLIYQYTKNQKMEA</sequence>
<evidence type="ECO:0000256" key="8">
    <source>
        <dbReference type="ARBA" id="ARBA00023136"/>
    </source>
</evidence>
<keyword evidence="6 9" id="KW-0812">Transmembrane</keyword>
<keyword evidence="11" id="KW-1185">Reference proteome</keyword>
<dbReference type="EMBL" id="QUMS01000001">
    <property type="protein sequence ID" value="REG11847.1"/>
    <property type="molecule type" value="Genomic_DNA"/>
</dbReference>
<keyword evidence="2" id="KW-0813">Transport</keyword>
<dbReference type="Pfam" id="PF03609">
    <property type="entry name" value="EII-Sor"/>
    <property type="match status" value="1"/>
</dbReference>
<evidence type="ECO:0000256" key="9">
    <source>
        <dbReference type="SAM" id="Phobius"/>
    </source>
</evidence>
<feature type="transmembrane region" description="Helical" evidence="9">
    <location>
        <begin position="63"/>
        <end position="84"/>
    </location>
</feature>
<organism evidence="10 11">
    <name type="scientific">Pelolinea submarina</name>
    <dbReference type="NCBI Taxonomy" id="913107"/>
    <lineage>
        <taxon>Bacteria</taxon>
        <taxon>Bacillati</taxon>
        <taxon>Chloroflexota</taxon>
        <taxon>Anaerolineae</taxon>
        <taxon>Anaerolineales</taxon>
        <taxon>Anaerolineaceae</taxon>
        <taxon>Pelolinea</taxon>
    </lineage>
</organism>
<evidence type="ECO:0000256" key="6">
    <source>
        <dbReference type="ARBA" id="ARBA00022692"/>
    </source>
</evidence>
<keyword evidence="7 9" id="KW-1133">Transmembrane helix</keyword>
<name>A0A347ZQL6_9CHLR</name>
<dbReference type="Proteomes" id="UP000256388">
    <property type="component" value="Unassembled WGS sequence"/>
</dbReference>
<evidence type="ECO:0000256" key="2">
    <source>
        <dbReference type="ARBA" id="ARBA00022448"/>
    </source>
</evidence>
<feature type="transmembrane region" description="Helical" evidence="9">
    <location>
        <begin position="210"/>
        <end position="238"/>
    </location>
</feature>
<feature type="transmembrane region" description="Helical" evidence="9">
    <location>
        <begin position="29"/>
        <end position="51"/>
    </location>
</feature>
<evidence type="ECO:0000313" key="11">
    <source>
        <dbReference type="Proteomes" id="UP000256388"/>
    </source>
</evidence>
<keyword evidence="4" id="KW-0762">Sugar transport</keyword>
<dbReference type="GO" id="GO:0009401">
    <property type="term" value="P:phosphoenolpyruvate-dependent sugar phosphotransferase system"/>
    <property type="evidence" value="ECO:0007669"/>
    <property type="project" value="UniProtKB-KW"/>
</dbReference>
<proteinExistence type="predicted"/>
<comment type="caution">
    <text evidence="10">The sequence shown here is derived from an EMBL/GenBank/DDBJ whole genome shotgun (WGS) entry which is preliminary data.</text>
</comment>
<feature type="transmembrane region" description="Helical" evidence="9">
    <location>
        <begin position="96"/>
        <end position="118"/>
    </location>
</feature>
<keyword evidence="5" id="KW-0598">Phosphotransferase system</keyword>
<reference evidence="10 11" key="1">
    <citation type="submission" date="2018-08" db="EMBL/GenBank/DDBJ databases">
        <title>Genomic Encyclopedia of Type Strains, Phase IV (KMG-IV): sequencing the most valuable type-strain genomes for metagenomic binning, comparative biology and taxonomic classification.</title>
        <authorList>
            <person name="Goeker M."/>
        </authorList>
    </citation>
    <scope>NUCLEOTIDE SEQUENCE [LARGE SCALE GENOMIC DNA]</scope>
    <source>
        <strain evidence="10 11">DSM 23923</strain>
    </source>
</reference>
<evidence type="ECO:0000256" key="1">
    <source>
        <dbReference type="ARBA" id="ARBA00004651"/>
    </source>
</evidence>
<accession>A0A347ZQL6</accession>
<gene>
    <name evidence="10" type="ORF">DFR64_1741</name>
</gene>
<feature type="transmembrane region" description="Helical" evidence="9">
    <location>
        <begin position="139"/>
        <end position="161"/>
    </location>
</feature>
<dbReference type="InterPro" id="IPR050303">
    <property type="entry name" value="GatZ_KbaZ_carbometab"/>
</dbReference>
<evidence type="ECO:0000313" key="10">
    <source>
        <dbReference type="EMBL" id="REG11847.1"/>
    </source>
</evidence>
<dbReference type="GO" id="GO:0005886">
    <property type="term" value="C:plasma membrane"/>
    <property type="evidence" value="ECO:0007669"/>
    <property type="project" value="UniProtKB-SubCell"/>
</dbReference>
<keyword evidence="3" id="KW-1003">Cell membrane</keyword>
<evidence type="ECO:0000256" key="5">
    <source>
        <dbReference type="ARBA" id="ARBA00022683"/>
    </source>
</evidence>
<dbReference type="InterPro" id="IPR004700">
    <property type="entry name" value="PTS_IIC_man"/>
</dbReference>
<feature type="transmembrane region" description="Helical" evidence="9">
    <location>
        <begin position="181"/>
        <end position="198"/>
    </location>
</feature>
<dbReference type="RefSeq" id="WP_116224960.1">
    <property type="nucleotide sequence ID" value="NZ_AP018437.1"/>
</dbReference>
<dbReference type="PANTHER" id="PTHR32502:SF28">
    <property type="entry name" value="PHOSPHOTRANSFERASE SYSTEM SUGAR-SPECIFIC EIIC COMPONENT"/>
    <property type="match status" value="1"/>
</dbReference>
<protein>
    <submittedName>
        <fullName evidence="10">PTS system mannose-specific IIC component</fullName>
    </submittedName>
</protein>